<evidence type="ECO:0000313" key="3">
    <source>
        <dbReference type="Proteomes" id="UP000285517"/>
    </source>
</evidence>
<gene>
    <name evidence="2" type="ORF">EI546_05470</name>
</gene>
<keyword evidence="3" id="KW-1185">Reference proteome</keyword>
<dbReference type="AlphaFoldDB" id="A0A410G1Q5"/>
<dbReference type="EMBL" id="CP034951">
    <property type="protein sequence ID" value="QAA81208.1"/>
    <property type="molecule type" value="Genomic_DNA"/>
</dbReference>
<dbReference type="OrthoDB" id="826619at2"/>
<feature type="signal peptide" evidence="1">
    <location>
        <begin position="1"/>
        <end position="29"/>
    </location>
</feature>
<dbReference type="PANTHER" id="PTHR37833:SF1">
    <property type="entry name" value="SIGNAL PEPTIDE PROTEIN"/>
    <property type="match status" value="1"/>
</dbReference>
<name>A0A410G1Q5_9FLAO</name>
<dbReference type="Proteomes" id="UP000285517">
    <property type="component" value="Chromosome"/>
</dbReference>
<dbReference type="KEGG" id="aev:EI546_05470"/>
<feature type="chain" id="PRO_5019535710" evidence="1">
    <location>
        <begin position="30"/>
        <end position="151"/>
    </location>
</feature>
<keyword evidence="1" id="KW-0732">Signal</keyword>
<dbReference type="PANTHER" id="PTHR37833">
    <property type="entry name" value="LIPOPROTEIN-RELATED"/>
    <property type="match status" value="1"/>
</dbReference>
<proteinExistence type="predicted"/>
<dbReference type="Pfam" id="PF07610">
    <property type="entry name" value="DUF1573"/>
    <property type="match status" value="1"/>
</dbReference>
<accession>A0A410G1Q5</accession>
<dbReference type="InterPro" id="IPR013783">
    <property type="entry name" value="Ig-like_fold"/>
</dbReference>
<evidence type="ECO:0000256" key="1">
    <source>
        <dbReference type="SAM" id="SignalP"/>
    </source>
</evidence>
<organism evidence="2 3">
    <name type="scientific">Aequorivita ciconiae</name>
    <dbReference type="NCBI Taxonomy" id="2494375"/>
    <lineage>
        <taxon>Bacteria</taxon>
        <taxon>Pseudomonadati</taxon>
        <taxon>Bacteroidota</taxon>
        <taxon>Flavobacteriia</taxon>
        <taxon>Flavobacteriales</taxon>
        <taxon>Flavobacteriaceae</taxon>
        <taxon>Aequorivita</taxon>
    </lineage>
</organism>
<sequence length="151" mass="16130">MMTKTLSGTHFFRNLFFIASFLFCASLFAQDAVKENKGIFQFESSEIDYGTIPHNADGVRSFKFKNVGNAPIVITNVKGSCGCTVPTKPDHAIMPGETGEIGVKYATNRVGPFAKTVTVTSNASEGTVVLKIKGKVLPDPAATPAKVDSHS</sequence>
<reference evidence="2 3" key="1">
    <citation type="submission" date="2019-01" db="EMBL/GenBank/DDBJ databases">
        <title>Complete genome sequencing of Aequorivita sp. H23M31.</title>
        <authorList>
            <person name="Bae J.-W."/>
        </authorList>
    </citation>
    <scope>NUCLEOTIDE SEQUENCE [LARGE SCALE GENOMIC DNA]</scope>
    <source>
        <strain evidence="2 3">H23M31</strain>
    </source>
</reference>
<dbReference type="RefSeq" id="WP_128249598.1">
    <property type="nucleotide sequence ID" value="NZ_CP034951.1"/>
</dbReference>
<dbReference type="InterPro" id="IPR011467">
    <property type="entry name" value="DUF1573"/>
</dbReference>
<protein>
    <submittedName>
        <fullName evidence="2">DUF1573 domain-containing protein</fullName>
    </submittedName>
</protein>
<evidence type="ECO:0000313" key="2">
    <source>
        <dbReference type="EMBL" id="QAA81208.1"/>
    </source>
</evidence>
<dbReference type="Gene3D" id="2.60.40.10">
    <property type="entry name" value="Immunoglobulins"/>
    <property type="match status" value="1"/>
</dbReference>